<name>A0ABQ2S7Z0_9DEIO</name>
<dbReference type="Gene3D" id="3.40.50.150">
    <property type="entry name" value="Vaccinia Virus protein VP39"/>
    <property type="match status" value="1"/>
</dbReference>
<dbReference type="Pfam" id="PF22837">
    <property type="entry name" value="M_Eco57I_C"/>
    <property type="match status" value="1"/>
</dbReference>
<evidence type="ECO:0000256" key="2">
    <source>
        <dbReference type="ARBA" id="ARBA00011900"/>
    </source>
</evidence>
<evidence type="ECO:0000313" key="9">
    <source>
        <dbReference type="EMBL" id="GGS05618.1"/>
    </source>
</evidence>
<keyword evidence="10" id="KW-1185">Reference proteome</keyword>
<feature type="domain" description="Type II methyltransferase M.TaqI-like" evidence="7">
    <location>
        <begin position="123"/>
        <end position="223"/>
    </location>
</feature>
<evidence type="ECO:0000259" key="7">
    <source>
        <dbReference type="Pfam" id="PF07669"/>
    </source>
</evidence>
<feature type="domain" description="Type II methyltransferase M.Eco57I C-terminal" evidence="8">
    <location>
        <begin position="296"/>
        <end position="502"/>
    </location>
</feature>
<dbReference type="PANTHER" id="PTHR33841">
    <property type="entry name" value="DNA METHYLTRANSFERASE YEEA-RELATED"/>
    <property type="match status" value="1"/>
</dbReference>
<keyword evidence="5" id="KW-0949">S-adenosyl-L-methionine</keyword>
<evidence type="ECO:0000256" key="3">
    <source>
        <dbReference type="ARBA" id="ARBA00022603"/>
    </source>
</evidence>
<dbReference type="EMBL" id="BMQN01000015">
    <property type="protein sequence ID" value="GGS05618.1"/>
    <property type="molecule type" value="Genomic_DNA"/>
</dbReference>
<dbReference type="PRINTS" id="PR00507">
    <property type="entry name" value="N12N6MTFRASE"/>
</dbReference>
<evidence type="ECO:0000256" key="6">
    <source>
        <dbReference type="ARBA" id="ARBA00047942"/>
    </source>
</evidence>
<gene>
    <name evidence="9" type="ORF">GCM10008960_35140</name>
</gene>
<comment type="catalytic activity">
    <reaction evidence="6">
        <text>a 2'-deoxyadenosine in DNA + S-adenosyl-L-methionine = an N(6)-methyl-2'-deoxyadenosine in DNA + S-adenosyl-L-homocysteine + H(+)</text>
        <dbReference type="Rhea" id="RHEA:15197"/>
        <dbReference type="Rhea" id="RHEA-COMP:12418"/>
        <dbReference type="Rhea" id="RHEA-COMP:12419"/>
        <dbReference type="ChEBI" id="CHEBI:15378"/>
        <dbReference type="ChEBI" id="CHEBI:57856"/>
        <dbReference type="ChEBI" id="CHEBI:59789"/>
        <dbReference type="ChEBI" id="CHEBI:90615"/>
        <dbReference type="ChEBI" id="CHEBI:90616"/>
        <dbReference type="EC" id="2.1.1.72"/>
    </reaction>
</comment>
<dbReference type="PANTHER" id="PTHR33841:SF5">
    <property type="entry name" value="DNA METHYLASE (MODIFICATION METHYLASE) (METHYLTRANSFERASE)-RELATED"/>
    <property type="match status" value="1"/>
</dbReference>
<evidence type="ECO:0000259" key="8">
    <source>
        <dbReference type="Pfam" id="PF22837"/>
    </source>
</evidence>
<dbReference type="PROSITE" id="PS00092">
    <property type="entry name" value="N6_MTASE"/>
    <property type="match status" value="1"/>
</dbReference>
<keyword evidence="3" id="KW-0489">Methyltransferase</keyword>
<dbReference type="InterPro" id="IPR054520">
    <property type="entry name" value="M_Eco57I_C"/>
</dbReference>
<keyword evidence="4" id="KW-0808">Transferase</keyword>
<dbReference type="Proteomes" id="UP000644548">
    <property type="component" value="Unassembled WGS sequence"/>
</dbReference>
<proteinExistence type="inferred from homology"/>
<dbReference type="RefSeq" id="WP_189074472.1">
    <property type="nucleotide sequence ID" value="NZ_BMQN01000015.1"/>
</dbReference>
<protein>
    <recommendedName>
        <fullName evidence="2">site-specific DNA-methyltransferase (adenine-specific)</fullName>
        <ecNumber evidence="2">2.1.1.72</ecNumber>
    </recommendedName>
</protein>
<dbReference type="InterPro" id="IPR029063">
    <property type="entry name" value="SAM-dependent_MTases_sf"/>
</dbReference>
<dbReference type="Pfam" id="PF07669">
    <property type="entry name" value="Eco57I"/>
    <property type="match status" value="1"/>
</dbReference>
<dbReference type="EC" id="2.1.1.72" evidence="2"/>
<dbReference type="InterPro" id="IPR050953">
    <property type="entry name" value="N4_N6_ade-DNA_methylase"/>
</dbReference>
<evidence type="ECO:0000256" key="5">
    <source>
        <dbReference type="ARBA" id="ARBA00022691"/>
    </source>
</evidence>
<evidence type="ECO:0000256" key="1">
    <source>
        <dbReference type="ARBA" id="ARBA00006594"/>
    </source>
</evidence>
<dbReference type="InterPro" id="IPR002052">
    <property type="entry name" value="DNA_methylase_N6_adenine_CS"/>
</dbReference>
<sequence length="526" mass="57842">MTAAPTPPLPLDERERQRLTVQDALDARKTREERNRLGQFATPPALAGDIVRFLRTLLPAHQPVRFLEPAMGTGSFCSALLSGLPAGSSGVGYELDPAFASAAQDLWKGLPLEVRPGDFTRAEPDEQGFDLLVSNPPYVRHHHLSPPDKARLRALSEARAGVRPSGYTGLYGHFLLLAHPWVRPGGHSVWLIPSEFMDVGYGKALQEYLTQEVTLLRLHRFDPRDAQFADALVSSAVLVLRHERPPAGHQAHFSYGGTLAAPQRSEAVPLATLTTSGKWSRFGTPPSDEPAPTAETRLKDLFDIRRGAATGDNNFFVLSEDRARELGLPAAFLRPVLPSPRYLKTDEVIGDAGGLPLLPQRLFLLDCDVDVGTVEREHPALWAYLRQGIEQGVSDRYLCANRSPWYRQERRPAPPFLCTYMGRSEAGNPFRFILNTSQATATNVYLLLYPKGAMKRALEDRPGLQREVWRELNALGADLLKGEGRVYGGGLHKLEPRELANAPADRIGALLGAPAGARQPLLLEVG</sequence>
<evidence type="ECO:0000313" key="10">
    <source>
        <dbReference type="Proteomes" id="UP000644548"/>
    </source>
</evidence>
<accession>A0ABQ2S7Z0</accession>
<evidence type="ECO:0000256" key="4">
    <source>
        <dbReference type="ARBA" id="ARBA00022679"/>
    </source>
</evidence>
<reference evidence="10" key="1">
    <citation type="journal article" date="2019" name="Int. J. Syst. Evol. Microbiol.">
        <title>The Global Catalogue of Microorganisms (GCM) 10K type strain sequencing project: providing services to taxonomists for standard genome sequencing and annotation.</title>
        <authorList>
            <consortium name="The Broad Institute Genomics Platform"/>
            <consortium name="The Broad Institute Genome Sequencing Center for Infectious Disease"/>
            <person name="Wu L."/>
            <person name="Ma J."/>
        </authorList>
    </citation>
    <scope>NUCLEOTIDE SEQUENCE [LARGE SCALE GENOMIC DNA]</scope>
    <source>
        <strain evidence="10">JCM 31405</strain>
    </source>
</reference>
<dbReference type="CDD" id="cd02440">
    <property type="entry name" value="AdoMet_MTases"/>
    <property type="match status" value="1"/>
</dbReference>
<organism evidence="9 10">
    <name type="scientific">Deinococcus sedimenti</name>
    <dbReference type="NCBI Taxonomy" id="1867090"/>
    <lineage>
        <taxon>Bacteria</taxon>
        <taxon>Thermotogati</taxon>
        <taxon>Deinococcota</taxon>
        <taxon>Deinococci</taxon>
        <taxon>Deinococcales</taxon>
        <taxon>Deinococcaceae</taxon>
        <taxon>Deinococcus</taxon>
    </lineage>
</organism>
<dbReference type="SUPFAM" id="SSF53335">
    <property type="entry name" value="S-adenosyl-L-methionine-dependent methyltransferases"/>
    <property type="match status" value="1"/>
</dbReference>
<comment type="similarity">
    <text evidence="1">Belongs to the N(4)/N(6)-methyltransferase family.</text>
</comment>
<dbReference type="InterPro" id="IPR011639">
    <property type="entry name" value="MethylTrfase_TaqI-like_dom"/>
</dbReference>
<comment type="caution">
    <text evidence="9">The sequence shown here is derived from an EMBL/GenBank/DDBJ whole genome shotgun (WGS) entry which is preliminary data.</text>
</comment>